<dbReference type="KEGG" id="aee:IM676_10140"/>
<dbReference type="AlphaFoldDB" id="A0A7U3NLN5"/>
<dbReference type="GO" id="GO:0009307">
    <property type="term" value="P:DNA restriction-modification system"/>
    <property type="evidence" value="ECO:0007669"/>
    <property type="project" value="UniProtKB-KW"/>
</dbReference>
<dbReference type="Pfam" id="PF01420">
    <property type="entry name" value="Methylase_S"/>
    <property type="match status" value="1"/>
</dbReference>
<sequence length="243" mass="27507">MSVFPEVELGSVCTLVNGYAFKPSDWGKSGFPIVRIQNLNNPDCGFNFFDGEIKDQFLIDSGELLFSWSGTPGTSFGAFFWYRGKAVLNQHIFRVLVDKNRVDKKYFYYAINHRLDKIIAQSHGGVGLKHITKGRLEAIKIPLPPLEEQRRIAAILDKADDIRRKRKQAIALTEELLRSTFLDMFGDPVTNPKGWKVKTLGSLCKVRRGASPRPISEYLGGSIPWIKIGDATESDDIYIYIYI</sequence>
<keyword evidence="5" id="KW-0255">Endonuclease</keyword>
<dbReference type="Proteomes" id="UP000593846">
    <property type="component" value="Chromosome"/>
</dbReference>
<comment type="similarity">
    <text evidence="1">Belongs to the type-I restriction system S methylase family.</text>
</comment>
<dbReference type="PANTHER" id="PTHR30408">
    <property type="entry name" value="TYPE-1 RESTRICTION ENZYME ECOKI SPECIFICITY PROTEIN"/>
    <property type="match status" value="1"/>
</dbReference>
<dbReference type="RefSeq" id="WP_200986807.1">
    <property type="nucleotide sequence ID" value="NZ_CP063311.1"/>
</dbReference>
<keyword evidence="3" id="KW-0238">DNA-binding</keyword>
<dbReference type="Gene3D" id="3.90.220.20">
    <property type="entry name" value="DNA methylase specificity domains"/>
    <property type="match status" value="2"/>
</dbReference>
<name>A0A7U3NLN5_9CYAN</name>
<keyword evidence="2" id="KW-0680">Restriction system</keyword>
<dbReference type="PANTHER" id="PTHR30408:SF12">
    <property type="entry name" value="TYPE I RESTRICTION ENZYME MJAVIII SPECIFICITY SUBUNIT"/>
    <property type="match status" value="1"/>
</dbReference>
<accession>A0A7U3NLN5</accession>
<evidence type="ECO:0000259" key="4">
    <source>
        <dbReference type="Pfam" id="PF01420"/>
    </source>
</evidence>
<reference evidence="6" key="1">
    <citation type="submission" date="2020-10" db="EMBL/GenBank/DDBJ databases">
        <title>Genome-based taxonomic classification of the species Anabaenopsis elenkinii.</title>
        <authorList>
            <person name="Delbaje E."/>
            <person name="Andreote A.P.D."/>
            <person name="Pellegrinetti T.A."/>
            <person name="Cruz R.B."/>
            <person name="Branco L.H.Z."/>
            <person name="Fiore M.F."/>
        </authorList>
    </citation>
    <scope>NUCLEOTIDE SEQUENCE [LARGE SCALE GENOMIC DNA]</scope>
    <source>
        <strain evidence="6">CCIBt3563</strain>
    </source>
</reference>
<dbReference type="EMBL" id="CP063311">
    <property type="protein sequence ID" value="QOV21160.1"/>
    <property type="molecule type" value="Genomic_DNA"/>
</dbReference>
<dbReference type="SUPFAM" id="SSF116734">
    <property type="entry name" value="DNA methylase specificity domain"/>
    <property type="match status" value="2"/>
</dbReference>
<keyword evidence="5" id="KW-0378">Hydrolase</keyword>
<evidence type="ECO:0000256" key="3">
    <source>
        <dbReference type="ARBA" id="ARBA00023125"/>
    </source>
</evidence>
<evidence type="ECO:0000256" key="1">
    <source>
        <dbReference type="ARBA" id="ARBA00010923"/>
    </source>
</evidence>
<gene>
    <name evidence="5" type="ORF">IM676_10140</name>
</gene>
<dbReference type="CDD" id="cd17254">
    <property type="entry name" value="RMtype1_S_FclI-TRD1-CR1_like"/>
    <property type="match status" value="1"/>
</dbReference>
<keyword evidence="6" id="KW-1185">Reference proteome</keyword>
<dbReference type="GO" id="GO:0004519">
    <property type="term" value="F:endonuclease activity"/>
    <property type="evidence" value="ECO:0007669"/>
    <property type="project" value="UniProtKB-KW"/>
</dbReference>
<protein>
    <submittedName>
        <fullName evidence="5">Restriction endonuclease subunit S</fullName>
    </submittedName>
</protein>
<feature type="domain" description="Type I restriction modification DNA specificity" evidence="4">
    <location>
        <begin position="6"/>
        <end position="170"/>
    </location>
</feature>
<dbReference type="InterPro" id="IPR044946">
    <property type="entry name" value="Restrct_endonuc_typeI_TRD_sf"/>
</dbReference>
<dbReference type="GO" id="GO:0003677">
    <property type="term" value="F:DNA binding"/>
    <property type="evidence" value="ECO:0007669"/>
    <property type="project" value="UniProtKB-KW"/>
</dbReference>
<proteinExistence type="inferred from homology"/>
<organism evidence="5 6">
    <name type="scientific">Anabaenopsis elenkinii CCIBt3563</name>
    <dbReference type="NCBI Taxonomy" id="2779889"/>
    <lineage>
        <taxon>Bacteria</taxon>
        <taxon>Bacillati</taxon>
        <taxon>Cyanobacteriota</taxon>
        <taxon>Cyanophyceae</taxon>
        <taxon>Nostocales</taxon>
        <taxon>Nodulariaceae</taxon>
        <taxon>Anabaenopsis</taxon>
    </lineage>
</organism>
<keyword evidence="5" id="KW-0540">Nuclease</keyword>
<evidence type="ECO:0000313" key="5">
    <source>
        <dbReference type="EMBL" id="QOV21160.1"/>
    </source>
</evidence>
<dbReference type="InterPro" id="IPR052021">
    <property type="entry name" value="Type-I_RS_S_subunit"/>
</dbReference>
<dbReference type="InterPro" id="IPR000055">
    <property type="entry name" value="Restrct_endonuc_typeI_TRD"/>
</dbReference>
<evidence type="ECO:0000256" key="2">
    <source>
        <dbReference type="ARBA" id="ARBA00022747"/>
    </source>
</evidence>
<evidence type="ECO:0000313" key="6">
    <source>
        <dbReference type="Proteomes" id="UP000593846"/>
    </source>
</evidence>